<dbReference type="AlphaFoldDB" id="A0A1W6YM77"/>
<proteinExistence type="inferred from homology"/>
<dbReference type="CDD" id="cd13578">
    <property type="entry name" value="PBP2_Bug27"/>
    <property type="match status" value="1"/>
</dbReference>
<name>A0A1W6YM77_9BORD</name>
<accession>A0A1W6YM77</accession>
<dbReference type="Proteomes" id="UP000194151">
    <property type="component" value="Chromosome"/>
</dbReference>
<dbReference type="InterPro" id="IPR042100">
    <property type="entry name" value="Bug_dom1"/>
</dbReference>
<dbReference type="PANTHER" id="PTHR42928:SF5">
    <property type="entry name" value="BLR1237 PROTEIN"/>
    <property type="match status" value="1"/>
</dbReference>
<reference evidence="3 4" key="1">
    <citation type="submission" date="2017-05" db="EMBL/GenBank/DDBJ databases">
        <title>Complete and WGS of Bordetella genogroups.</title>
        <authorList>
            <person name="Spilker T."/>
            <person name="LiPuma J."/>
        </authorList>
    </citation>
    <scope>NUCLEOTIDE SEQUENCE [LARGE SCALE GENOMIC DNA]</scope>
    <source>
        <strain evidence="3 4">AU19157</strain>
    </source>
</reference>
<evidence type="ECO:0000256" key="2">
    <source>
        <dbReference type="SAM" id="SignalP"/>
    </source>
</evidence>
<dbReference type="InterPro" id="IPR005064">
    <property type="entry name" value="BUG"/>
</dbReference>
<sequence length="334" mass="35240">MHAFRFAARRSLMLTLTAALLGASLVMAPGRALAQDESYPSKPVRIVVPYPVGGFNDTLGRLVAAKLGPKWKQSVIVENKPGGGTVIGTQTVAMAPPDGYTLLVVQFPFASNPSLYKLPYDTEKAFTPVILAGRSPMMLVTHAGSPLRSLKDVLAAGKAKPGALNYGSSGPGSSNHLAMALFENMSGTRMTQVPYKGSTPMLTDLAGGQVDVAMDLLPNALPFLKSGKVLPLAVASAKRTPLMPDLPTSAEAGLPGYEVESWHGFVVPAGTPTAIVDKLNRDLNEVLAMPDVKEAFAQQGVVPDGGTPEAFRGFIAKQVALWKKVVRDGHITVE</sequence>
<protein>
    <submittedName>
        <fullName evidence="3">MFS transporter</fullName>
    </submittedName>
</protein>
<evidence type="ECO:0000313" key="3">
    <source>
        <dbReference type="EMBL" id="ARP82141.1"/>
    </source>
</evidence>
<organism evidence="3 4">
    <name type="scientific">Bordetella genomosp. 8</name>
    <dbReference type="NCBI Taxonomy" id="1416806"/>
    <lineage>
        <taxon>Bacteria</taxon>
        <taxon>Pseudomonadati</taxon>
        <taxon>Pseudomonadota</taxon>
        <taxon>Betaproteobacteria</taxon>
        <taxon>Burkholderiales</taxon>
        <taxon>Alcaligenaceae</taxon>
        <taxon>Bordetella</taxon>
    </lineage>
</organism>
<dbReference type="InterPro" id="IPR006311">
    <property type="entry name" value="TAT_signal"/>
</dbReference>
<feature type="signal peptide" evidence="2">
    <location>
        <begin position="1"/>
        <end position="34"/>
    </location>
</feature>
<dbReference type="Pfam" id="PF03401">
    <property type="entry name" value="TctC"/>
    <property type="match status" value="1"/>
</dbReference>
<dbReference type="PANTHER" id="PTHR42928">
    <property type="entry name" value="TRICARBOXYLATE-BINDING PROTEIN"/>
    <property type="match status" value="1"/>
</dbReference>
<dbReference type="PROSITE" id="PS51318">
    <property type="entry name" value="TAT"/>
    <property type="match status" value="1"/>
</dbReference>
<feature type="chain" id="PRO_5010874952" evidence="2">
    <location>
        <begin position="35"/>
        <end position="334"/>
    </location>
</feature>
<dbReference type="EMBL" id="CP021108">
    <property type="protein sequence ID" value="ARP82141.1"/>
    <property type="molecule type" value="Genomic_DNA"/>
</dbReference>
<dbReference type="KEGG" id="bgv:CAL12_15850"/>
<dbReference type="RefSeq" id="WP_232464540.1">
    <property type="nucleotide sequence ID" value="NZ_CP021108.1"/>
</dbReference>
<gene>
    <name evidence="3" type="ORF">CAL12_15850</name>
</gene>
<keyword evidence="4" id="KW-1185">Reference proteome</keyword>
<evidence type="ECO:0000313" key="4">
    <source>
        <dbReference type="Proteomes" id="UP000194151"/>
    </source>
</evidence>
<dbReference type="SUPFAM" id="SSF53850">
    <property type="entry name" value="Periplasmic binding protein-like II"/>
    <property type="match status" value="1"/>
</dbReference>
<dbReference type="Gene3D" id="3.40.190.10">
    <property type="entry name" value="Periplasmic binding protein-like II"/>
    <property type="match status" value="1"/>
</dbReference>
<dbReference type="STRING" id="1416806.CAL12_15850"/>
<dbReference type="PIRSF" id="PIRSF017082">
    <property type="entry name" value="YflP"/>
    <property type="match status" value="1"/>
</dbReference>
<comment type="similarity">
    <text evidence="1">Belongs to the UPF0065 (bug) family.</text>
</comment>
<dbReference type="Gene3D" id="3.40.190.150">
    <property type="entry name" value="Bordetella uptake gene, domain 1"/>
    <property type="match status" value="1"/>
</dbReference>
<evidence type="ECO:0000256" key="1">
    <source>
        <dbReference type="ARBA" id="ARBA00006987"/>
    </source>
</evidence>
<keyword evidence="2" id="KW-0732">Signal</keyword>